<dbReference type="Gene3D" id="2.60.120.1440">
    <property type="match status" value="1"/>
</dbReference>
<dbReference type="EMBL" id="BAAAZK010000002">
    <property type="protein sequence ID" value="GAA4172333.1"/>
    <property type="molecule type" value="Genomic_DNA"/>
</dbReference>
<keyword evidence="1" id="KW-1133">Transmembrane helix</keyword>
<dbReference type="InterPro" id="IPR006860">
    <property type="entry name" value="FecR"/>
</dbReference>
<keyword evidence="1" id="KW-0812">Transmembrane</keyword>
<keyword evidence="4" id="KW-1185">Reference proteome</keyword>
<feature type="transmembrane region" description="Helical" evidence="1">
    <location>
        <begin position="106"/>
        <end position="125"/>
    </location>
</feature>
<evidence type="ECO:0000313" key="4">
    <source>
        <dbReference type="Proteomes" id="UP001500167"/>
    </source>
</evidence>
<organism evidence="3 4">
    <name type="scientific">Sphingobacterium ginsenosidimutans</name>
    <dbReference type="NCBI Taxonomy" id="687845"/>
    <lineage>
        <taxon>Bacteria</taxon>
        <taxon>Pseudomonadati</taxon>
        <taxon>Bacteroidota</taxon>
        <taxon>Sphingobacteriia</taxon>
        <taxon>Sphingobacteriales</taxon>
        <taxon>Sphingobacteriaceae</taxon>
        <taxon>Sphingobacterium</taxon>
    </lineage>
</organism>
<protein>
    <recommendedName>
        <fullName evidence="2">FecR protein domain-containing protein</fullName>
    </recommendedName>
</protein>
<comment type="caution">
    <text evidence="3">The sequence shown here is derived from an EMBL/GenBank/DDBJ whole genome shotgun (WGS) entry which is preliminary data.</text>
</comment>
<evidence type="ECO:0000313" key="3">
    <source>
        <dbReference type="EMBL" id="GAA4172333.1"/>
    </source>
</evidence>
<name>A0ABP7ZWZ7_9SPHI</name>
<dbReference type="RefSeq" id="WP_346085128.1">
    <property type="nucleotide sequence ID" value="NZ_BAAAZK010000002.1"/>
</dbReference>
<accession>A0ABP7ZWZ7</accession>
<proteinExistence type="predicted"/>
<keyword evidence="1" id="KW-0472">Membrane</keyword>
<evidence type="ECO:0000259" key="2">
    <source>
        <dbReference type="Pfam" id="PF04773"/>
    </source>
</evidence>
<feature type="domain" description="FecR protein" evidence="2">
    <location>
        <begin position="135"/>
        <end position="229"/>
    </location>
</feature>
<dbReference type="InterPro" id="IPR012373">
    <property type="entry name" value="Ferrdict_sens_TM"/>
</dbReference>
<sequence>MTTNTDMFGGDQLLEELFREPSFLQLTAQQVLVDDAQWQLWFDEYPRYQEVNLVARKLYELKYYESTVTVNETYCSEVWTGIVAHLENKEKNVVQPRLRQLKIRQWLQYAAILIAVSAFSLWIYLQQATPRMSETYATSTNKKEIILPDGSTLWLNKQSTATYQEDGSRRKLDLIGEGYLHVTKQIHNGQRRPFVVEHDGLKVEVLGTRFNIINTPTTKLVALDEGSVRAGYEGRNMVMKPGEVVNVDRGVLKRLPVRSGLVNSWQTGILDLDKTTLNEIIIWMELTYRKKVVGRLPSSMMKVTVSGKIDVSEQEIVLRSIGNLYKVSISEEKDHFEIKTSE</sequence>
<reference evidence="4" key="1">
    <citation type="journal article" date="2019" name="Int. J. Syst. Evol. Microbiol.">
        <title>The Global Catalogue of Microorganisms (GCM) 10K type strain sequencing project: providing services to taxonomists for standard genome sequencing and annotation.</title>
        <authorList>
            <consortium name="The Broad Institute Genomics Platform"/>
            <consortium name="The Broad Institute Genome Sequencing Center for Infectious Disease"/>
            <person name="Wu L."/>
            <person name="Ma J."/>
        </authorList>
    </citation>
    <scope>NUCLEOTIDE SEQUENCE [LARGE SCALE GENOMIC DNA]</scope>
    <source>
        <strain evidence="4">JCM 16722</strain>
    </source>
</reference>
<dbReference type="PANTHER" id="PTHR30273">
    <property type="entry name" value="PERIPLASMIC SIGNAL SENSOR AND SIGMA FACTOR ACTIVATOR FECR-RELATED"/>
    <property type="match status" value="1"/>
</dbReference>
<dbReference type="Proteomes" id="UP001500167">
    <property type="component" value="Unassembled WGS sequence"/>
</dbReference>
<evidence type="ECO:0000256" key="1">
    <source>
        <dbReference type="SAM" id="Phobius"/>
    </source>
</evidence>
<dbReference type="Pfam" id="PF04773">
    <property type="entry name" value="FecR"/>
    <property type="match status" value="1"/>
</dbReference>
<gene>
    <name evidence="3" type="ORF">GCM10022218_13770</name>
</gene>
<dbReference type="PANTHER" id="PTHR30273:SF2">
    <property type="entry name" value="PROTEIN FECR"/>
    <property type="match status" value="1"/>
</dbReference>